<accession>W7CWM2</accession>
<dbReference type="RefSeq" id="WP_051456852.1">
    <property type="nucleotide sequence ID" value="NZ_AODH01000012.1"/>
</dbReference>
<evidence type="ECO:0000259" key="2">
    <source>
        <dbReference type="Pfam" id="PF12181"/>
    </source>
</evidence>
<dbReference type="AlphaFoldDB" id="W7CWM2"/>
<feature type="region of interest" description="Disordered" evidence="1">
    <location>
        <begin position="133"/>
        <end position="169"/>
    </location>
</feature>
<gene>
    <name evidence="3" type="ORF">BCAMP_03635</name>
</gene>
<dbReference type="STRING" id="1265861.BCAMP_03635"/>
<evidence type="ECO:0000313" key="4">
    <source>
        <dbReference type="Proteomes" id="UP000019243"/>
    </source>
</evidence>
<dbReference type="InterPro" id="IPR021009">
    <property type="entry name" value="MogR_DNA-bd"/>
</dbReference>
<dbReference type="PATRIC" id="fig|1265861.3.peg.708"/>
<comment type="caution">
    <text evidence="3">The sequence shown here is derived from an EMBL/GenBank/DDBJ whole genome shotgun (WGS) entry which is preliminary data.</text>
</comment>
<dbReference type="EMBL" id="AODH01000012">
    <property type="protein sequence ID" value="EUJ41367.1"/>
    <property type="molecule type" value="Genomic_DNA"/>
</dbReference>
<organism evidence="3 4">
    <name type="scientific">Brochothrix campestris FSL F6-1037</name>
    <dbReference type="NCBI Taxonomy" id="1265861"/>
    <lineage>
        <taxon>Bacteria</taxon>
        <taxon>Bacillati</taxon>
        <taxon>Bacillota</taxon>
        <taxon>Bacilli</taxon>
        <taxon>Bacillales</taxon>
        <taxon>Listeriaceae</taxon>
        <taxon>Brochothrix</taxon>
    </lineage>
</organism>
<evidence type="ECO:0000256" key="1">
    <source>
        <dbReference type="SAM" id="MobiDB-lite"/>
    </source>
</evidence>
<sequence>MKKTELISFFLDLRDFPTDKKKHSNTRLNDLTIKYGIDFETASKFNQLLSDTYTEIEQRGGIEKYQHSDISWLKSELELLLLAYHFCSDQGLKIADISVMLSANETAIFPKTPSQLQNTFYKLKKQLIQVEDIHKRKPGRKRKSKEEKSAQQRRKLQNKQRETHSYSNPEIVRLFSDTMNNIQILSHNPENAEKITDVHQLINGLHTLSSIAVATSNAHSAQANTMNDYMRLKSRLLSLELELDQTKQQQHSLQHLLSQYLFNGETASLISETASLISETAFQQKAHNLLATQGITEENYQQFEYFSDGFTTQNT</sequence>
<dbReference type="Pfam" id="PF12181">
    <property type="entry name" value="MogR_DNAbind"/>
    <property type="match status" value="1"/>
</dbReference>
<proteinExistence type="predicted"/>
<dbReference type="Proteomes" id="UP000019243">
    <property type="component" value="Unassembled WGS sequence"/>
</dbReference>
<dbReference type="Gene3D" id="1.20.120.1030">
    <property type="entry name" value="Motility repressor MogR, DNA-binding domain"/>
    <property type="match status" value="1"/>
</dbReference>
<feature type="domain" description="Motility repressor MogR DNA-binding" evidence="2">
    <location>
        <begin position="25"/>
        <end position="148"/>
    </location>
</feature>
<name>W7CWM2_9LIST</name>
<protein>
    <recommendedName>
        <fullName evidence="2">Motility repressor MogR DNA-binding domain-containing protein</fullName>
    </recommendedName>
</protein>
<keyword evidence="4" id="KW-1185">Reference proteome</keyword>
<reference evidence="3 4" key="1">
    <citation type="submission" date="2012-12" db="EMBL/GenBank/DDBJ databases">
        <title>Novel taxa of Listeriaceae from agricultural environments in the United States.</title>
        <authorList>
            <person name="den Bakker H.C."/>
            <person name="Allred A."/>
            <person name="Warchocki S."/>
            <person name="Wright E.M."/>
            <person name="Burrell A."/>
            <person name="Nightingale K.K."/>
            <person name="Kephart D."/>
            <person name="Wiedmann M."/>
        </authorList>
    </citation>
    <scope>NUCLEOTIDE SEQUENCE [LARGE SCALE GENOMIC DNA]</scope>
    <source>
        <strain evidence="3 4">FSL F6-1037</strain>
    </source>
</reference>
<dbReference type="InterPro" id="IPR038245">
    <property type="entry name" value="MogR_DNA-bd_sf"/>
</dbReference>
<evidence type="ECO:0000313" key="3">
    <source>
        <dbReference type="EMBL" id="EUJ41367.1"/>
    </source>
</evidence>